<name>A0A7S5QY58_9CAUD</name>
<proteinExistence type="predicted"/>
<organism evidence="1 2">
    <name type="scientific">Rhizobium phage RHph_Y68</name>
    <dbReference type="NCBI Taxonomy" id="2509787"/>
    <lineage>
        <taxon>Viruses</taxon>
        <taxon>Duplodnaviria</taxon>
        <taxon>Heunggongvirae</taxon>
        <taxon>Uroviricota</taxon>
        <taxon>Caudoviricetes</taxon>
        <taxon>Pootjesviridae</taxon>
        <taxon>Staniewskivirinae</taxon>
        <taxon>Trinifflemingvirus</taxon>
        <taxon>Trinifflemingvirus Y68</taxon>
    </lineage>
</organism>
<sequence>MKISELIRKLVAVSDYGDLDVKIRAPVQEGLYDIDDVMLTLEHEDGKEIERFAELEWS</sequence>
<gene>
    <name evidence="1" type="ORF">EVB55_035</name>
</gene>
<accession>A0A7S5QY58</accession>
<evidence type="ECO:0000313" key="2">
    <source>
        <dbReference type="Proteomes" id="UP000605518"/>
    </source>
</evidence>
<evidence type="ECO:0000313" key="1">
    <source>
        <dbReference type="EMBL" id="QIG67970.1"/>
    </source>
</evidence>
<protein>
    <submittedName>
        <fullName evidence="1">Uncharacterized protein</fullName>
    </submittedName>
</protein>
<dbReference type="EMBL" id="MN988486">
    <property type="protein sequence ID" value="QIG67970.1"/>
    <property type="molecule type" value="Genomic_DNA"/>
</dbReference>
<reference evidence="1" key="1">
    <citation type="submission" date="2020-01" db="EMBL/GenBank/DDBJ databases">
        <title>Patterns of diversity and host range of bacteriophage communities associated with bean-nodulatin bacteria.</title>
        <authorList>
            <person name="Vann Cauwenberghe J."/>
            <person name="Santamaria R.I."/>
            <person name="Bustos P."/>
            <person name="Juarez S."/>
            <person name="Gonzalez V."/>
        </authorList>
    </citation>
    <scope>NUCLEOTIDE SEQUENCE</scope>
</reference>
<dbReference type="Proteomes" id="UP000605518">
    <property type="component" value="Segment"/>
</dbReference>
<keyword evidence="2" id="KW-1185">Reference proteome</keyword>